<dbReference type="PANTHER" id="PTHR42953">
    <property type="entry name" value="HIGH-AFFINITY ZINC UPTAKE SYSTEM PROTEIN ZNUA-RELATED"/>
    <property type="match status" value="1"/>
</dbReference>
<dbReference type="GO" id="GO:0030001">
    <property type="term" value="P:metal ion transport"/>
    <property type="evidence" value="ECO:0007669"/>
    <property type="project" value="InterPro"/>
</dbReference>
<dbReference type="Gene3D" id="3.40.50.1980">
    <property type="entry name" value="Nitrogenase molybdenum iron protein domain"/>
    <property type="match status" value="2"/>
</dbReference>
<accession>A0A1G8U7B3</accession>
<proteinExistence type="predicted"/>
<dbReference type="PANTHER" id="PTHR42953:SF8">
    <property type="entry name" value="ZINT DOMAIN-CONTAINING PROTEIN"/>
    <property type="match status" value="1"/>
</dbReference>
<keyword evidence="2" id="KW-0732">Signal</keyword>
<evidence type="ECO:0000313" key="4">
    <source>
        <dbReference type="Proteomes" id="UP000199225"/>
    </source>
</evidence>
<dbReference type="InterPro" id="IPR006127">
    <property type="entry name" value="ZnuA-like"/>
</dbReference>
<protein>
    <submittedName>
        <fullName evidence="3">Zinc transport system substrate-binding protein</fullName>
    </submittedName>
</protein>
<dbReference type="AlphaFoldDB" id="A0A1G8U7B3"/>
<reference evidence="4" key="1">
    <citation type="submission" date="2016-10" db="EMBL/GenBank/DDBJ databases">
        <authorList>
            <person name="Varghese N."/>
            <person name="Submissions S."/>
        </authorList>
    </citation>
    <scope>NUCLEOTIDE SEQUENCE [LARGE SCALE GENOMIC DNA]</scope>
    <source>
        <strain evidence="4">DSM 4771</strain>
    </source>
</reference>
<feature type="region of interest" description="Disordered" evidence="1">
    <location>
        <begin position="121"/>
        <end position="156"/>
    </location>
</feature>
<dbReference type="SUPFAM" id="SSF53807">
    <property type="entry name" value="Helical backbone' metal receptor"/>
    <property type="match status" value="1"/>
</dbReference>
<keyword evidence="4" id="KW-1185">Reference proteome</keyword>
<dbReference type="InterPro" id="IPR050492">
    <property type="entry name" value="Bact_metal-bind_prot9"/>
</dbReference>
<feature type="chain" id="PRO_5039362669" evidence="2">
    <location>
        <begin position="18"/>
        <end position="328"/>
    </location>
</feature>
<feature type="compositionally biased region" description="Basic and acidic residues" evidence="1">
    <location>
        <begin position="139"/>
        <end position="156"/>
    </location>
</feature>
<dbReference type="STRING" id="86666.SAMN04490247_2085"/>
<evidence type="ECO:0000256" key="2">
    <source>
        <dbReference type="SAM" id="SignalP"/>
    </source>
</evidence>
<evidence type="ECO:0000313" key="3">
    <source>
        <dbReference type="EMBL" id="SDJ49621.1"/>
    </source>
</evidence>
<dbReference type="PROSITE" id="PS51257">
    <property type="entry name" value="PROKAR_LIPOPROTEIN"/>
    <property type="match status" value="1"/>
</dbReference>
<feature type="compositionally biased region" description="Basic and acidic residues" evidence="1">
    <location>
        <begin position="121"/>
        <end position="131"/>
    </location>
</feature>
<dbReference type="OrthoDB" id="9810636at2"/>
<evidence type="ECO:0000256" key="1">
    <source>
        <dbReference type="SAM" id="MobiDB-lite"/>
    </source>
</evidence>
<dbReference type="RefSeq" id="WP_093193811.1">
    <property type="nucleotide sequence ID" value="NZ_FNEV01000006.1"/>
</dbReference>
<dbReference type="GO" id="GO:0046872">
    <property type="term" value="F:metal ion binding"/>
    <property type="evidence" value="ECO:0007669"/>
    <property type="project" value="InterPro"/>
</dbReference>
<sequence length="328" mass="36622">MKKVTTFLSLLILVLLAACGSEEGEQGEGNQKDTMYTTVYPLEFVAQQIVGDKVEVESILPAGSDAHTYEPTTKEMVQMAEGKAFIYTKDEFEPYAATIAETLNEEGVTTLPVAKGLEEVGHGEEDTHEEDHAEEESAADDHAGHNHSVGGEDPHIWLDPMVMTKVAESLKEEFIAMYPEKEETFLQNTETLKEQLTELDEQMATTIQEADTKEVVVSHAAYGYWEEAYGLKQIAISGLSSTNEPSQKELEHVIETAKEHGLDYVLFEKNVSPKAAEVVQEEIGAEPLYLHNLATRTEDEIDNDENYFDLMQKNIEVLEQALYEEDPA</sequence>
<dbReference type="Pfam" id="PF01297">
    <property type="entry name" value="ZnuA"/>
    <property type="match status" value="1"/>
</dbReference>
<dbReference type="Proteomes" id="UP000199225">
    <property type="component" value="Unassembled WGS sequence"/>
</dbReference>
<name>A0A1G8U7B3_9BACI</name>
<organism evidence="3 4">
    <name type="scientific">Salimicrobium halophilum</name>
    <dbReference type="NCBI Taxonomy" id="86666"/>
    <lineage>
        <taxon>Bacteria</taxon>
        <taxon>Bacillati</taxon>
        <taxon>Bacillota</taxon>
        <taxon>Bacilli</taxon>
        <taxon>Bacillales</taxon>
        <taxon>Bacillaceae</taxon>
        <taxon>Salimicrobium</taxon>
    </lineage>
</organism>
<gene>
    <name evidence="3" type="ORF">SAMN04490247_2085</name>
</gene>
<dbReference type="EMBL" id="FNEV01000006">
    <property type="protein sequence ID" value="SDJ49621.1"/>
    <property type="molecule type" value="Genomic_DNA"/>
</dbReference>
<feature type="signal peptide" evidence="2">
    <location>
        <begin position="1"/>
        <end position="17"/>
    </location>
</feature>